<evidence type="ECO:0000256" key="2">
    <source>
        <dbReference type="ARBA" id="ARBA00022723"/>
    </source>
</evidence>
<sequence>MSLLIQGLASAATRISALGPSFGVVQQIRTKVRYYLPYPTEVKRVRKQGYRVKIQTVNGRRELMQRILDRKKKMLSPNTKIYLILSGKGGVGKSTIASQIAVSLVNSGKKVGLLDVDICGPSLARMFSVENGEVIQTENGWQPVKVRPDKELYLMSMAFLIGNRNSAVIWRGPKKHSMIRQFVTDVNWGQLDYLIIDTPPGTSDEHISLVECLKEHKAPEGAILVTTPQIVACNDVRREITFCHKASLNIVGIIENMSGYMCPHCSECTNIFSSGGGQALANMANIKFLGSIPIETKLCHGADVGKSFIENFSESRVAKTFDTIVKEL</sequence>
<dbReference type="Pfam" id="PF10609">
    <property type="entry name" value="ParA"/>
    <property type="match status" value="1"/>
</dbReference>
<proteinExistence type="inferred from homology"/>
<dbReference type="InterPro" id="IPR033756">
    <property type="entry name" value="YlxH/NBP35"/>
</dbReference>
<evidence type="ECO:0000256" key="4">
    <source>
        <dbReference type="ARBA" id="ARBA00022840"/>
    </source>
</evidence>
<dbReference type="Gene3D" id="3.40.50.300">
    <property type="entry name" value="P-loop containing nucleotide triphosphate hydrolases"/>
    <property type="match status" value="1"/>
</dbReference>
<evidence type="ECO:0000256" key="1">
    <source>
        <dbReference type="ARBA" id="ARBA00022485"/>
    </source>
</evidence>
<keyword evidence="6" id="KW-0411">Iron-sulfur</keyword>
<dbReference type="Proteomes" id="UP000825002">
    <property type="component" value="Unassembled WGS sequence"/>
</dbReference>
<keyword evidence="5" id="KW-0408">Iron</keyword>
<dbReference type="Gene3D" id="1.10.287.3980">
    <property type="match status" value="1"/>
</dbReference>
<dbReference type="PANTHER" id="PTHR23264:SF19">
    <property type="entry name" value="CYTOSOLIC FE-S CLUSTER ASSEMBLY FACTOR NUBP2"/>
    <property type="match status" value="1"/>
</dbReference>
<accession>A0ABQ7S5V9</accession>
<dbReference type="HAMAP" id="MF_02040">
    <property type="entry name" value="Mrp_NBP35"/>
    <property type="match status" value="1"/>
</dbReference>
<evidence type="ECO:0000256" key="5">
    <source>
        <dbReference type="ARBA" id="ARBA00023004"/>
    </source>
</evidence>
<dbReference type="InterPro" id="IPR000808">
    <property type="entry name" value="Mrp-like_CS"/>
</dbReference>
<evidence type="ECO:0000256" key="6">
    <source>
        <dbReference type="ARBA" id="ARBA00023014"/>
    </source>
</evidence>
<evidence type="ECO:0000256" key="3">
    <source>
        <dbReference type="ARBA" id="ARBA00022741"/>
    </source>
</evidence>
<keyword evidence="8" id="KW-1185">Reference proteome</keyword>
<keyword evidence="4" id="KW-0067">ATP-binding</keyword>
<comment type="caution">
    <text evidence="7">The sequence shown here is derived from an EMBL/GenBank/DDBJ whole genome shotgun (WGS) entry which is preliminary data.</text>
</comment>
<evidence type="ECO:0000313" key="7">
    <source>
        <dbReference type="EMBL" id="KAG9508816.1"/>
    </source>
</evidence>
<keyword evidence="3" id="KW-0547">Nucleotide-binding</keyword>
<evidence type="ECO:0000313" key="8">
    <source>
        <dbReference type="Proteomes" id="UP000825002"/>
    </source>
</evidence>
<dbReference type="InterPro" id="IPR027417">
    <property type="entry name" value="P-loop_NTPase"/>
</dbReference>
<dbReference type="InterPro" id="IPR019591">
    <property type="entry name" value="Mrp/NBP35_ATP-bd"/>
</dbReference>
<dbReference type="PROSITE" id="PS01215">
    <property type="entry name" value="MRP"/>
    <property type="match status" value="1"/>
</dbReference>
<organism evidence="7 8">
    <name type="scientific">Fragariocoptes setiger</name>
    <dbReference type="NCBI Taxonomy" id="1670756"/>
    <lineage>
        <taxon>Eukaryota</taxon>
        <taxon>Metazoa</taxon>
        <taxon>Ecdysozoa</taxon>
        <taxon>Arthropoda</taxon>
        <taxon>Chelicerata</taxon>
        <taxon>Arachnida</taxon>
        <taxon>Acari</taxon>
        <taxon>Acariformes</taxon>
        <taxon>Trombidiformes</taxon>
        <taxon>Prostigmata</taxon>
        <taxon>Eupodina</taxon>
        <taxon>Eriophyoidea</taxon>
        <taxon>Phytoptidae</taxon>
        <taxon>Fragariocoptes</taxon>
    </lineage>
</organism>
<dbReference type="PANTHER" id="PTHR23264">
    <property type="entry name" value="NUCLEOTIDE-BINDING PROTEIN NBP35 YEAST -RELATED"/>
    <property type="match status" value="1"/>
</dbReference>
<dbReference type="SUPFAM" id="SSF52540">
    <property type="entry name" value="P-loop containing nucleoside triphosphate hydrolases"/>
    <property type="match status" value="1"/>
</dbReference>
<reference evidence="7 8" key="1">
    <citation type="submission" date="2020-10" db="EMBL/GenBank/DDBJ databases">
        <authorList>
            <person name="Klimov P.B."/>
            <person name="Dyachkov S.M."/>
            <person name="Chetverikov P.E."/>
        </authorList>
    </citation>
    <scope>NUCLEOTIDE SEQUENCE [LARGE SCALE GENOMIC DNA]</scope>
    <source>
        <strain evidence="7">BMOC 18-1129-001#AD2665</strain>
        <tissue evidence="7">Entire mites</tissue>
    </source>
</reference>
<name>A0ABQ7S5V9_9ACAR</name>
<keyword evidence="1" id="KW-0004">4Fe-4S</keyword>
<dbReference type="EMBL" id="JAIFTH010000927">
    <property type="protein sequence ID" value="KAG9508816.1"/>
    <property type="molecule type" value="Genomic_DNA"/>
</dbReference>
<dbReference type="CDD" id="cd02037">
    <property type="entry name" value="Mrp_NBP35"/>
    <property type="match status" value="1"/>
</dbReference>
<gene>
    <name evidence="7" type="primary">NUBP2</name>
    <name evidence="7" type="ORF">GZH46_02678</name>
</gene>
<protein>
    <submittedName>
        <fullName evidence="7">Cytosolic Fe-S cluster assembly factor NUBP2</fullName>
    </submittedName>
</protein>
<keyword evidence="2" id="KW-0479">Metal-binding</keyword>